<protein>
    <submittedName>
        <fullName evidence="1">Uncharacterized protein</fullName>
    </submittedName>
</protein>
<organism evidence="1 2">
    <name type="scientific">Timema podura</name>
    <name type="common">Walking stick</name>
    <dbReference type="NCBI Taxonomy" id="61482"/>
    <lineage>
        <taxon>Eukaryota</taxon>
        <taxon>Metazoa</taxon>
        <taxon>Ecdysozoa</taxon>
        <taxon>Arthropoda</taxon>
        <taxon>Hexapoda</taxon>
        <taxon>Insecta</taxon>
        <taxon>Pterygota</taxon>
        <taxon>Neoptera</taxon>
        <taxon>Polyneoptera</taxon>
        <taxon>Phasmatodea</taxon>
        <taxon>Timematodea</taxon>
        <taxon>Timematoidea</taxon>
        <taxon>Timematidae</taxon>
        <taxon>Timema</taxon>
    </lineage>
</organism>
<proteinExistence type="predicted"/>
<gene>
    <name evidence="1" type="ORF">TPAB3V08_LOCUS11326</name>
</gene>
<comment type="caution">
    <text evidence="1">The sequence shown here is derived from an EMBL/GenBank/DDBJ whole genome shotgun (WGS) entry which is preliminary data.</text>
</comment>
<accession>A0ABN7PBC5</accession>
<evidence type="ECO:0000313" key="1">
    <source>
        <dbReference type="EMBL" id="CAG2064379.1"/>
    </source>
</evidence>
<sequence>MNTNEELLEQNSSGSPLTVGGLVVLTTLSESLMLVKLLVGLADYKLHTSHSDVSNKFTDTVKN</sequence>
<dbReference type="EMBL" id="CAJPIN010033636">
    <property type="protein sequence ID" value="CAG2064379.1"/>
    <property type="molecule type" value="Genomic_DNA"/>
</dbReference>
<keyword evidence="2" id="KW-1185">Reference proteome</keyword>
<name>A0ABN7PBC5_TIMPD</name>
<evidence type="ECO:0000313" key="2">
    <source>
        <dbReference type="Proteomes" id="UP001153148"/>
    </source>
</evidence>
<dbReference type="Proteomes" id="UP001153148">
    <property type="component" value="Unassembled WGS sequence"/>
</dbReference>
<reference evidence="1" key="1">
    <citation type="submission" date="2021-03" db="EMBL/GenBank/DDBJ databases">
        <authorList>
            <person name="Tran Van P."/>
        </authorList>
    </citation>
    <scope>NUCLEOTIDE SEQUENCE</scope>
</reference>